<dbReference type="Proteomes" id="UP000178235">
    <property type="component" value="Unassembled WGS sequence"/>
</dbReference>
<name>A0A1F6VFI7_9BACT</name>
<reference evidence="2 3" key="1">
    <citation type="journal article" date="2016" name="Nat. Commun.">
        <title>Thousands of microbial genomes shed light on interconnected biogeochemical processes in an aquifer system.</title>
        <authorList>
            <person name="Anantharaman K."/>
            <person name="Brown C.T."/>
            <person name="Hug L.A."/>
            <person name="Sharon I."/>
            <person name="Castelle C.J."/>
            <person name="Probst A.J."/>
            <person name="Thomas B.C."/>
            <person name="Singh A."/>
            <person name="Wilkins M.J."/>
            <person name="Karaoz U."/>
            <person name="Brodie E.L."/>
            <person name="Williams K.H."/>
            <person name="Hubbard S.S."/>
            <person name="Banfield J.F."/>
        </authorList>
    </citation>
    <scope>NUCLEOTIDE SEQUENCE [LARGE SCALE GENOMIC DNA]</scope>
</reference>
<dbReference type="PANTHER" id="PTHR37953">
    <property type="entry name" value="UPF0127 PROTEIN MJ1496"/>
    <property type="match status" value="1"/>
</dbReference>
<keyword evidence="1" id="KW-0472">Membrane</keyword>
<evidence type="ECO:0000313" key="2">
    <source>
        <dbReference type="EMBL" id="OGI68358.1"/>
    </source>
</evidence>
<comment type="caution">
    <text evidence="2">The sequence shown here is derived from an EMBL/GenBank/DDBJ whole genome shotgun (WGS) entry which is preliminary data.</text>
</comment>
<evidence type="ECO:0000313" key="3">
    <source>
        <dbReference type="Proteomes" id="UP000178235"/>
    </source>
</evidence>
<gene>
    <name evidence="2" type="ORF">A2738_00510</name>
</gene>
<dbReference type="Gene3D" id="2.60.120.1140">
    <property type="entry name" value="Protein of unknown function DUF192"/>
    <property type="match status" value="1"/>
</dbReference>
<dbReference type="Pfam" id="PF02643">
    <property type="entry name" value="DUF192"/>
    <property type="match status" value="1"/>
</dbReference>
<keyword evidence="1" id="KW-0812">Transmembrane</keyword>
<sequence>MRKLKIYASFVLVVIFFIFLFFIPQKHNLEDIKYVKIARQNIKVLLALTEEEQAQGLSGRQGLSSNEGMLFVFAEPGRYHFWMKDMNFPIDIIWLAPSDIGGDGEDLKVIYIKKNARPELYPATYGPDVNTKYVLEVISGFSEKYNLKEGDRVEFKY</sequence>
<accession>A0A1F6VFI7</accession>
<protein>
    <recommendedName>
        <fullName evidence="4">DUF192 domain-containing protein</fullName>
    </recommendedName>
</protein>
<evidence type="ECO:0000256" key="1">
    <source>
        <dbReference type="SAM" id="Phobius"/>
    </source>
</evidence>
<dbReference type="InterPro" id="IPR003795">
    <property type="entry name" value="DUF192"/>
</dbReference>
<proteinExistence type="predicted"/>
<dbReference type="AlphaFoldDB" id="A0A1F6VFI7"/>
<dbReference type="PANTHER" id="PTHR37953:SF1">
    <property type="entry name" value="UPF0127 PROTEIN MJ1496"/>
    <property type="match status" value="1"/>
</dbReference>
<feature type="transmembrane region" description="Helical" evidence="1">
    <location>
        <begin position="6"/>
        <end position="23"/>
    </location>
</feature>
<dbReference type="InterPro" id="IPR038695">
    <property type="entry name" value="Saro_0823-like_sf"/>
</dbReference>
<organism evidence="2 3">
    <name type="scientific">Candidatus Nomurabacteria bacterium RIFCSPHIGHO2_01_FULL_42_15</name>
    <dbReference type="NCBI Taxonomy" id="1801742"/>
    <lineage>
        <taxon>Bacteria</taxon>
        <taxon>Candidatus Nomuraibacteriota</taxon>
    </lineage>
</organism>
<dbReference type="EMBL" id="MFTS01000003">
    <property type="protein sequence ID" value="OGI68358.1"/>
    <property type="molecule type" value="Genomic_DNA"/>
</dbReference>
<keyword evidence="1" id="KW-1133">Transmembrane helix</keyword>
<evidence type="ECO:0008006" key="4">
    <source>
        <dbReference type="Google" id="ProtNLM"/>
    </source>
</evidence>